<dbReference type="Proteomes" id="UP001341840">
    <property type="component" value="Unassembled WGS sequence"/>
</dbReference>
<comment type="caution">
    <text evidence="3">The sequence shown here is derived from an EMBL/GenBank/DDBJ whole genome shotgun (WGS) entry which is preliminary data.</text>
</comment>
<gene>
    <name evidence="3" type="ORF">PIB30_021865</name>
</gene>
<dbReference type="Pfam" id="PF00076">
    <property type="entry name" value="RRM_1"/>
    <property type="match status" value="1"/>
</dbReference>
<proteinExistence type="predicted"/>
<dbReference type="InterPro" id="IPR012677">
    <property type="entry name" value="Nucleotide-bd_a/b_plait_sf"/>
</dbReference>
<protein>
    <recommendedName>
        <fullName evidence="2">RRM domain-containing protein</fullName>
    </recommendedName>
</protein>
<dbReference type="Gene3D" id="3.30.70.330">
    <property type="match status" value="1"/>
</dbReference>
<evidence type="ECO:0000259" key="2">
    <source>
        <dbReference type="PROSITE" id="PS50102"/>
    </source>
</evidence>
<dbReference type="PROSITE" id="PS50102">
    <property type="entry name" value="RRM"/>
    <property type="match status" value="1"/>
</dbReference>
<dbReference type="InterPro" id="IPR000504">
    <property type="entry name" value="RRM_dom"/>
</dbReference>
<evidence type="ECO:0000256" key="1">
    <source>
        <dbReference type="PROSITE-ProRule" id="PRU00176"/>
    </source>
</evidence>
<keyword evidence="4" id="KW-1185">Reference proteome</keyword>
<sequence length="237" mass="27502">MKNDFHTIFVDNLPLEVTKRDMFKEFGKDGYILDVFISRRRQRNSINSFAFVRYQVYGGALSHKHTTEWEALAQCKSGEQRNENAVQGDLPESSVKKKVIQTEWAEEEKHRMGRSLLGVSVKPIEFRDVMYYIISSPCGRTITLVFSKFSSFLSKLLKSKHTVRASSRERLRKAIESWLLDKSFVDLKASFTLRFAIKDGLWLNAITHKMSILMIKMIYDTICLMAERLSPLGQRFS</sequence>
<accession>A0ABU6Q9B2</accession>
<name>A0ABU6Q9B2_9FABA</name>
<feature type="domain" description="RRM" evidence="2">
    <location>
        <begin position="6"/>
        <end position="55"/>
    </location>
</feature>
<dbReference type="InterPro" id="IPR035979">
    <property type="entry name" value="RBD_domain_sf"/>
</dbReference>
<organism evidence="3 4">
    <name type="scientific">Stylosanthes scabra</name>
    <dbReference type="NCBI Taxonomy" id="79078"/>
    <lineage>
        <taxon>Eukaryota</taxon>
        <taxon>Viridiplantae</taxon>
        <taxon>Streptophyta</taxon>
        <taxon>Embryophyta</taxon>
        <taxon>Tracheophyta</taxon>
        <taxon>Spermatophyta</taxon>
        <taxon>Magnoliopsida</taxon>
        <taxon>eudicotyledons</taxon>
        <taxon>Gunneridae</taxon>
        <taxon>Pentapetalae</taxon>
        <taxon>rosids</taxon>
        <taxon>fabids</taxon>
        <taxon>Fabales</taxon>
        <taxon>Fabaceae</taxon>
        <taxon>Papilionoideae</taxon>
        <taxon>50 kb inversion clade</taxon>
        <taxon>dalbergioids sensu lato</taxon>
        <taxon>Dalbergieae</taxon>
        <taxon>Pterocarpus clade</taxon>
        <taxon>Stylosanthes</taxon>
    </lineage>
</organism>
<evidence type="ECO:0000313" key="4">
    <source>
        <dbReference type="Proteomes" id="UP001341840"/>
    </source>
</evidence>
<dbReference type="SUPFAM" id="SSF54928">
    <property type="entry name" value="RNA-binding domain, RBD"/>
    <property type="match status" value="1"/>
</dbReference>
<reference evidence="3 4" key="1">
    <citation type="journal article" date="2023" name="Plants (Basel)">
        <title>Bridging the Gap: Combining Genomics and Transcriptomics Approaches to Understand Stylosanthes scabra, an Orphan Legume from the Brazilian Caatinga.</title>
        <authorList>
            <person name="Ferreira-Neto J.R.C."/>
            <person name="da Silva M.D."/>
            <person name="Binneck E."/>
            <person name="de Melo N.F."/>
            <person name="da Silva R.H."/>
            <person name="de Melo A.L.T.M."/>
            <person name="Pandolfi V."/>
            <person name="Bustamante F.O."/>
            <person name="Brasileiro-Vidal A.C."/>
            <person name="Benko-Iseppon A.M."/>
        </authorList>
    </citation>
    <scope>NUCLEOTIDE SEQUENCE [LARGE SCALE GENOMIC DNA]</scope>
    <source>
        <tissue evidence="3">Leaves</tissue>
    </source>
</reference>
<dbReference type="EMBL" id="JASCZI010000073">
    <property type="protein sequence ID" value="MED6108247.1"/>
    <property type="molecule type" value="Genomic_DNA"/>
</dbReference>
<evidence type="ECO:0000313" key="3">
    <source>
        <dbReference type="EMBL" id="MED6108247.1"/>
    </source>
</evidence>
<keyword evidence="1" id="KW-0694">RNA-binding</keyword>